<protein>
    <recommendedName>
        <fullName evidence="3">DUF4336 domain-containing protein</fullName>
    </recommendedName>
</protein>
<dbReference type="Pfam" id="PF14234">
    <property type="entry name" value="DUF4336"/>
    <property type="match status" value="1"/>
</dbReference>
<dbReference type="SUPFAM" id="SSF56281">
    <property type="entry name" value="Metallo-hydrolase/oxidoreductase"/>
    <property type="match status" value="1"/>
</dbReference>
<organism evidence="1 2">
    <name type="scientific">Acaryochloris thomasi RCC1774</name>
    <dbReference type="NCBI Taxonomy" id="1764569"/>
    <lineage>
        <taxon>Bacteria</taxon>
        <taxon>Bacillati</taxon>
        <taxon>Cyanobacteriota</taxon>
        <taxon>Cyanophyceae</taxon>
        <taxon>Acaryochloridales</taxon>
        <taxon>Acaryochloridaceae</taxon>
        <taxon>Acaryochloris</taxon>
        <taxon>Acaryochloris thomasi</taxon>
    </lineage>
</organism>
<proteinExistence type="predicted"/>
<dbReference type="AlphaFoldDB" id="A0A2W1JP53"/>
<keyword evidence="2" id="KW-1185">Reference proteome</keyword>
<comment type="caution">
    <text evidence="1">The sequence shown here is derived from an EMBL/GenBank/DDBJ whole genome shotgun (WGS) entry which is preliminary data.</text>
</comment>
<dbReference type="OrthoDB" id="450111at2"/>
<reference evidence="1 2" key="1">
    <citation type="journal article" date="2018" name="Sci. Rep.">
        <title>A novel species of the marine cyanobacterium Acaryochloris with a unique pigment content and lifestyle.</title>
        <authorList>
            <person name="Partensky F."/>
            <person name="Six C."/>
            <person name="Ratin M."/>
            <person name="Garczarek L."/>
            <person name="Vaulot D."/>
            <person name="Probert I."/>
            <person name="Calteau A."/>
            <person name="Gourvil P."/>
            <person name="Marie D."/>
            <person name="Grebert T."/>
            <person name="Bouchier C."/>
            <person name="Le Panse S."/>
            <person name="Gachenot M."/>
            <person name="Rodriguez F."/>
            <person name="Garrido J.L."/>
        </authorList>
    </citation>
    <scope>NUCLEOTIDE SEQUENCE [LARGE SCALE GENOMIC DNA]</scope>
    <source>
        <strain evidence="1 2">RCC1774</strain>
    </source>
</reference>
<evidence type="ECO:0008006" key="3">
    <source>
        <dbReference type="Google" id="ProtNLM"/>
    </source>
</evidence>
<dbReference type="EMBL" id="PQWO01000013">
    <property type="protein sequence ID" value="PZD71934.1"/>
    <property type="molecule type" value="Genomic_DNA"/>
</dbReference>
<evidence type="ECO:0000313" key="1">
    <source>
        <dbReference type="EMBL" id="PZD71934.1"/>
    </source>
</evidence>
<evidence type="ECO:0000313" key="2">
    <source>
        <dbReference type="Proteomes" id="UP000248857"/>
    </source>
</evidence>
<gene>
    <name evidence="1" type="ORF">C1752_04417</name>
</gene>
<dbReference type="InterPro" id="IPR025638">
    <property type="entry name" value="DUF4336"/>
</dbReference>
<dbReference type="Proteomes" id="UP000248857">
    <property type="component" value="Unassembled WGS sequence"/>
</dbReference>
<dbReference type="PANTHER" id="PTHR33835">
    <property type="entry name" value="YALI0C07656P"/>
    <property type="match status" value="1"/>
</dbReference>
<sequence>MNLISLADNLWTATQPLRFLGLEVGTRMVVVRLNQDDLILISPIRLEESDVAAIGALGTVRHLIAPNLFHHLFLKQAQSLFPTAKVWGVEGLVDKCPDLELDALLNQIGNFDEELDYFPFEGFGTILPGGASLANETVFLHRSSRSLILTDTAFNFDEESSWEMQLAAQALGFYKALRPSYLEKWGSPDKEKVEVSVRHVLEWDFDSVIPAHGNVVETGGKAQFKAGYEWFLGHSLDEDV</sequence>
<dbReference type="InterPro" id="IPR036866">
    <property type="entry name" value="RibonucZ/Hydroxyglut_hydro"/>
</dbReference>
<dbReference type="Gene3D" id="3.60.15.10">
    <property type="entry name" value="Ribonuclease Z/Hydroxyacylglutathione hydrolase-like"/>
    <property type="match status" value="1"/>
</dbReference>
<accession>A0A2W1JP53</accession>
<dbReference type="RefSeq" id="WP_110987640.1">
    <property type="nucleotide sequence ID" value="NZ_CAWNWM010000013.1"/>
</dbReference>
<name>A0A2W1JP53_9CYAN</name>
<dbReference type="PANTHER" id="PTHR33835:SF1">
    <property type="entry name" value="METALLO-BETA-LACTAMASE DOMAIN-CONTAINING PROTEIN"/>
    <property type="match status" value="1"/>
</dbReference>